<dbReference type="PANTHER" id="PTHR35596:SF1">
    <property type="entry name" value="MICROBIAL-TYPE PARG CATALYTIC DOMAIN-CONTAINING PROTEIN"/>
    <property type="match status" value="1"/>
</dbReference>
<dbReference type="Proteomes" id="UP000186777">
    <property type="component" value="Unassembled WGS sequence"/>
</dbReference>
<proteinExistence type="predicted"/>
<sequence>MDYALMQVADETQEITRLEKYNLNGKNISLVKRNEQPFTEVELFSPVDLEKIYTGLYSPNFRQQQDMYAKFTVVEKDSFEAAKGVDNPLVMNFASATHKGGGFLTGAHAQEESLCRCSTLYASLTAEGAQGYYDYNRSLYSPLYSDYMLLSNNVCVFRDASLNLLEEPYNVAVATVPAPNLRSMKVNKPDLTIMMLRRIRYFLSMAAKRGYKNLILGAWGCGAFRHNPYDVAQYFHKVLIDEGFAVVFDTIVFAIVKSQDNLQAFQEVFSCKNNEAIQELRRKEDKEIMMHLRSIEEIVKMKCSRCDNLLGCLGCNLRELQQDIEHAKKLIGF</sequence>
<dbReference type="STRING" id="626940.BHW43_01525"/>
<dbReference type="Pfam" id="PF10021">
    <property type="entry name" value="PARG_cat_microb"/>
    <property type="match status" value="1"/>
</dbReference>
<name>A0A1Q6RB91_9FIRM</name>
<gene>
    <name evidence="2" type="ORF">BHW43_01525</name>
</gene>
<dbReference type="Gene3D" id="3.40.220.10">
    <property type="entry name" value="Leucine Aminopeptidase, subunit E, domain 1"/>
    <property type="match status" value="1"/>
</dbReference>
<dbReference type="SUPFAM" id="SSF52949">
    <property type="entry name" value="Macro domain-like"/>
    <property type="match status" value="1"/>
</dbReference>
<evidence type="ECO:0000313" key="3">
    <source>
        <dbReference type="Proteomes" id="UP000186777"/>
    </source>
</evidence>
<dbReference type="RefSeq" id="WP_303679242.1">
    <property type="nucleotide sequence ID" value="NZ_MNTG01000001.1"/>
</dbReference>
<reference evidence="2 3" key="1">
    <citation type="journal article" date="2016" name="Nat. Biotechnol.">
        <title>Measurement of bacterial replication rates in microbial communities.</title>
        <authorList>
            <person name="Brown C.T."/>
            <person name="Olm M.R."/>
            <person name="Thomas B.C."/>
            <person name="Banfield J.F."/>
        </authorList>
    </citation>
    <scope>NUCLEOTIDE SEQUENCE [LARGE SCALE GENOMIC DNA]</scope>
    <source>
        <strain evidence="2">46_33</strain>
    </source>
</reference>
<dbReference type="InterPro" id="IPR012664">
    <property type="entry name" value="CHP02452"/>
</dbReference>
<dbReference type="PANTHER" id="PTHR35596">
    <property type="entry name" value="DUF2263 DOMAIN-CONTAINING PROTEIN"/>
    <property type="match status" value="1"/>
</dbReference>
<dbReference type="AlphaFoldDB" id="A0A1Q6RB91"/>
<protein>
    <submittedName>
        <fullName evidence="2">TIGR02452 family protein</fullName>
    </submittedName>
</protein>
<dbReference type="NCBIfam" id="TIGR02452">
    <property type="entry name" value="TIGR02452 family protein"/>
    <property type="match status" value="1"/>
</dbReference>
<organism evidence="2 3">
    <name type="scientific">Phascolarctobacterium succinatutens</name>
    <dbReference type="NCBI Taxonomy" id="626940"/>
    <lineage>
        <taxon>Bacteria</taxon>
        <taxon>Bacillati</taxon>
        <taxon>Bacillota</taxon>
        <taxon>Negativicutes</taxon>
        <taxon>Acidaminococcales</taxon>
        <taxon>Acidaminococcaceae</taxon>
        <taxon>Phascolarctobacterium</taxon>
    </lineage>
</organism>
<comment type="caution">
    <text evidence="2">The sequence shown here is derived from an EMBL/GenBank/DDBJ whole genome shotgun (WGS) entry which is preliminary data.</text>
</comment>
<evidence type="ECO:0000313" key="2">
    <source>
        <dbReference type="EMBL" id="OLA39590.1"/>
    </source>
</evidence>
<evidence type="ECO:0000259" key="1">
    <source>
        <dbReference type="Pfam" id="PF10021"/>
    </source>
</evidence>
<dbReference type="InterPro" id="IPR019261">
    <property type="entry name" value="PARG_cat_microbial"/>
</dbReference>
<dbReference type="EMBL" id="MNTG01000001">
    <property type="protein sequence ID" value="OLA39590.1"/>
    <property type="molecule type" value="Genomic_DNA"/>
</dbReference>
<accession>A0A1Q6RB91</accession>
<feature type="domain" description="Microbial-type PARG catalytic" evidence="1">
    <location>
        <begin position="9"/>
        <end position="159"/>
    </location>
</feature>
<dbReference type="InterPro" id="IPR043472">
    <property type="entry name" value="Macro_dom-like"/>
</dbReference>